<dbReference type="SMART" id="SM00564">
    <property type="entry name" value="PQQ"/>
    <property type="match status" value="4"/>
</dbReference>
<accession>A0ABP8H1K7</accession>
<dbReference type="PROSITE" id="PS51257">
    <property type="entry name" value="PROKAR_LIPOPROTEIN"/>
    <property type="match status" value="1"/>
</dbReference>
<sequence>MNLLKLAAPRWRAGSGRLVALTLLLAACSRSGDIDRPAGTPPTEVAGFIEVHAPLDAAGNPAYNSTLVAYSRNGVVRWQRPNLYAVVPFPHRSAHGLMFTVSSSASEVAQLQALDLSNGSVRWTTPPGRRVATDCVFSDSLLYVAASTPDYDSSWVQAYQWRTGTLQWERYVPGVLYNFAIDSSARRLYFSSISAGTGFGFRVHAFDLQAKQDVWAKSFGLIHNSNGPFVLNGDLLHFIDAASGLHTVSTATGNELWSLGNAEAGDPYLIGDKLFVRSFRSSENRVLSLNARTGTINWWKGTLDPFTSPHPYYYTDLLMPPGGSDLYVASYGDFRQDTLHQLDPATGDLRQRFPVIKSYYRLVDDVSLYTIRDGYADPSAGNRSKVIVYDLATRLPKDSFFLTGSNGISFAPYW</sequence>
<evidence type="ECO:0000259" key="1">
    <source>
        <dbReference type="Pfam" id="PF13360"/>
    </source>
</evidence>
<dbReference type="Gene3D" id="2.130.10.10">
    <property type="entry name" value="YVTN repeat-like/Quinoprotein amine dehydrogenase"/>
    <property type="match status" value="1"/>
</dbReference>
<keyword evidence="3" id="KW-1185">Reference proteome</keyword>
<comment type="caution">
    <text evidence="2">The sequence shown here is derived from an EMBL/GenBank/DDBJ whole genome shotgun (WGS) entry which is preliminary data.</text>
</comment>
<evidence type="ECO:0000313" key="3">
    <source>
        <dbReference type="Proteomes" id="UP001501725"/>
    </source>
</evidence>
<gene>
    <name evidence="2" type="ORF">GCM10023184_25460</name>
</gene>
<dbReference type="InterPro" id="IPR018391">
    <property type="entry name" value="PQQ_b-propeller_rpt"/>
</dbReference>
<feature type="domain" description="Pyrrolo-quinoline quinone repeat" evidence="1">
    <location>
        <begin position="202"/>
        <end position="355"/>
    </location>
</feature>
<dbReference type="InterPro" id="IPR015943">
    <property type="entry name" value="WD40/YVTN_repeat-like_dom_sf"/>
</dbReference>
<dbReference type="Proteomes" id="UP001501725">
    <property type="component" value="Unassembled WGS sequence"/>
</dbReference>
<organism evidence="2 3">
    <name type="scientific">Flaviaesturariibacter amylovorans</name>
    <dbReference type="NCBI Taxonomy" id="1084520"/>
    <lineage>
        <taxon>Bacteria</taxon>
        <taxon>Pseudomonadati</taxon>
        <taxon>Bacteroidota</taxon>
        <taxon>Chitinophagia</taxon>
        <taxon>Chitinophagales</taxon>
        <taxon>Chitinophagaceae</taxon>
        <taxon>Flaviaestuariibacter</taxon>
    </lineage>
</organism>
<dbReference type="InterPro" id="IPR011047">
    <property type="entry name" value="Quinoprotein_ADH-like_sf"/>
</dbReference>
<name>A0ABP8H1K7_9BACT</name>
<proteinExistence type="predicted"/>
<evidence type="ECO:0000313" key="2">
    <source>
        <dbReference type="EMBL" id="GAA4332688.1"/>
    </source>
</evidence>
<protein>
    <recommendedName>
        <fullName evidence="1">Pyrrolo-quinoline quinone repeat domain-containing protein</fullName>
    </recommendedName>
</protein>
<dbReference type="InterPro" id="IPR002372">
    <property type="entry name" value="PQQ_rpt_dom"/>
</dbReference>
<dbReference type="PANTHER" id="PTHR34512">
    <property type="entry name" value="CELL SURFACE PROTEIN"/>
    <property type="match status" value="1"/>
</dbReference>
<reference evidence="3" key="1">
    <citation type="journal article" date="2019" name="Int. J. Syst. Evol. Microbiol.">
        <title>The Global Catalogue of Microorganisms (GCM) 10K type strain sequencing project: providing services to taxonomists for standard genome sequencing and annotation.</title>
        <authorList>
            <consortium name="The Broad Institute Genomics Platform"/>
            <consortium name="The Broad Institute Genome Sequencing Center for Infectious Disease"/>
            <person name="Wu L."/>
            <person name="Ma J."/>
        </authorList>
    </citation>
    <scope>NUCLEOTIDE SEQUENCE [LARGE SCALE GENOMIC DNA]</scope>
    <source>
        <strain evidence="3">JCM 17919</strain>
    </source>
</reference>
<dbReference type="PANTHER" id="PTHR34512:SF30">
    <property type="entry name" value="OUTER MEMBRANE PROTEIN ASSEMBLY FACTOR BAMB"/>
    <property type="match status" value="1"/>
</dbReference>
<dbReference type="RefSeq" id="WP_345256128.1">
    <property type="nucleotide sequence ID" value="NZ_BAABGY010000007.1"/>
</dbReference>
<dbReference type="SUPFAM" id="SSF50998">
    <property type="entry name" value="Quinoprotein alcohol dehydrogenase-like"/>
    <property type="match status" value="1"/>
</dbReference>
<dbReference type="Pfam" id="PF13360">
    <property type="entry name" value="PQQ_2"/>
    <property type="match status" value="1"/>
</dbReference>
<dbReference type="EMBL" id="BAABGY010000007">
    <property type="protein sequence ID" value="GAA4332688.1"/>
    <property type="molecule type" value="Genomic_DNA"/>
</dbReference>